<sequence>MKKLILDSARSSNNDLNSPRWNLSEPLSCDEIRYNSIILPLSFDIVHSRNNKISFGTTQDIKTVSLPPGVYLPDDLAEELTTAMNTVSSQTYDVTYDNLSGKITVDSSTTPFKFFQNSSTSQKLLGLTGDTPSSSSVTFQNTIDLTGVKMVLVTSQNVCSNDIVVAGQESLNILACIPINQETQTVLCSQNYFDSDFIDTESGLVSTIDIQLLDSETLVPLDLKGKAFTLVIDCHSSGFTDD</sequence>
<accession>A0A507DND5</accession>
<gene>
    <name evidence="1" type="ORF">PhCBS80983_g06349</name>
</gene>
<dbReference type="EMBL" id="QEAQ01000244">
    <property type="protein sequence ID" value="TPX53184.1"/>
    <property type="molecule type" value="Genomic_DNA"/>
</dbReference>
<evidence type="ECO:0000313" key="1">
    <source>
        <dbReference type="EMBL" id="TPX53184.1"/>
    </source>
</evidence>
<dbReference type="AlphaFoldDB" id="A0A507DND5"/>
<proteinExistence type="predicted"/>
<keyword evidence="2" id="KW-1185">Reference proteome</keyword>
<comment type="caution">
    <text evidence="1">The sequence shown here is derived from an EMBL/GenBank/DDBJ whole genome shotgun (WGS) entry which is preliminary data.</text>
</comment>
<reference evidence="1 2" key="1">
    <citation type="journal article" date="2019" name="Sci. Rep.">
        <title>Comparative genomics of chytrid fungi reveal insights into the obligate biotrophic and pathogenic lifestyle of Synchytrium endobioticum.</title>
        <authorList>
            <person name="van de Vossenberg B.T.L.H."/>
            <person name="Warris S."/>
            <person name="Nguyen H.D.T."/>
            <person name="van Gent-Pelzer M.P.E."/>
            <person name="Joly D.L."/>
            <person name="van de Geest H.C."/>
            <person name="Bonants P.J.M."/>
            <person name="Smith D.S."/>
            <person name="Levesque C.A."/>
            <person name="van der Lee T.A.J."/>
        </authorList>
    </citation>
    <scope>NUCLEOTIDE SEQUENCE [LARGE SCALE GENOMIC DNA]</scope>
    <source>
        <strain evidence="1 2">CBS 809.83</strain>
    </source>
</reference>
<name>A0A507DND5_9FUNG</name>
<dbReference type="Proteomes" id="UP000318582">
    <property type="component" value="Unassembled WGS sequence"/>
</dbReference>
<protein>
    <submittedName>
        <fullName evidence="1">Uncharacterized protein</fullName>
    </submittedName>
</protein>
<organism evidence="1 2">
    <name type="scientific">Powellomyces hirtus</name>
    <dbReference type="NCBI Taxonomy" id="109895"/>
    <lineage>
        <taxon>Eukaryota</taxon>
        <taxon>Fungi</taxon>
        <taxon>Fungi incertae sedis</taxon>
        <taxon>Chytridiomycota</taxon>
        <taxon>Chytridiomycota incertae sedis</taxon>
        <taxon>Chytridiomycetes</taxon>
        <taxon>Spizellomycetales</taxon>
        <taxon>Powellomycetaceae</taxon>
        <taxon>Powellomyces</taxon>
    </lineage>
</organism>
<evidence type="ECO:0000313" key="2">
    <source>
        <dbReference type="Proteomes" id="UP000318582"/>
    </source>
</evidence>